<evidence type="ECO:0000313" key="1">
    <source>
        <dbReference type="EMBL" id="EGY52837.1"/>
    </source>
</evidence>
<accession>G4CH69</accession>
<sequence length="41" mass="4450">MRQPPTGGCVLKHKTYNRQALTNHQPPTGGCVLKPGVCLFT</sequence>
<dbReference type="EMBL" id="AGAY01000033">
    <property type="protein sequence ID" value="EGY52837.1"/>
    <property type="molecule type" value="Genomic_DNA"/>
</dbReference>
<evidence type="ECO:0000313" key="2">
    <source>
        <dbReference type="Proteomes" id="UP000003019"/>
    </source>
</evidence>
<protein>
    <submittedName>
        <fullName evidence="1">Uncharacterized protein</fullName>
    </submittedName>
</protein>
<dbReference type="AlphaFoldDB" id="G4CH69"/>
<proteinExistence type="predicted"/>
<reference evidence="1 2" key="1">
    <citation type="submission" date="2011-05" db="EMBL/GenBank/DDBJ databases">
        <authorList>
            <person name="Muzny D."/>
            <person name="Qin X."/>
            <person name="Deng J."/>
            <person name="Jiang H."/>
            <person name="Liu Y."/>
            <person name="Qu J."/>
            <person name="Song X.-Z."/>
            <person name="Zhang L."/>
            <person name="Thornton R."/>
            <person name="Coyle M."/>
            <person name="Francisco L."/>
            <person name="Jackson L."/>
            <person name="Javaid M."/>
            <person name="Korchina V."/>
            <person name="Kovar C."/>
            <person name="Mata R."/>
            <person name="Mathew T."/>
            <person name="Ngo R."/>
            <person name="Nguyen L."/>
            <person name="Nguyen N."/>
            <person name="Okwuonu G."/>
            <person name="Ongeri F."/>
            <person name="Pham C."/>
            <person name="Simmons D."/>
            <person name="Wilczek-Boney K."/>
            <person name="Hale W."/>
            <person name="Jakkamsetti A."/>
            <person name="Pham P."/>
            <person name="Ruth R."/>
            <person name="San Lucas F."/>
            <person name="Warren J."/>
            <person name="Zhang J."/>
            <person name="Zhao Z."/>
            <person name="Zhou C."/>
            <person name="Zhu D."/>
            <person name="Lee S."/>
            <person name="Bess C."/>
            <person name="Blankenburg K."/>
            <person name="Forbes L."/>
            <person name="Fu Q."/>
            <person name="Gubbala S."/>
            <person name="Hirani K."/>
            <person name="Jayaseelan J.C."/>
            <person name="Lara F."/>
            <person name="Munidasa M."/>
            <person name="Palculict T."/>
            <person name="Patil S."/>
            <person name="Pu L.-L."/>
            <person name="Saada N."/>
            <person name="Tang L."/>
            <person name="Weissenberger G."/>
            <person name="Zhu Y."/>
            <person name="Hemphill L."/>
            <person name="Shang Y."/>
            <person name="Youmans B."/>
            <person name="Ayvaz T."/>
            <person name="Ross M."/>
            <person name="Santibanez J."/>
            <person name="Aqrawi P."/>
            <person name="Gross S."/>
            <person name="Joshi V."/>
            <person name="Fowler G."/>
            <person name="Nazareth L."/>
            <person name="Reid J."/>
            <person name="Worley K."/>
            <person name="Petrosino J."/>
            <person name="Highlander S."/>
            <person name="Gibbs R."/>
        </authorList>
    </citation>
    <scope>NUCLEOTIDE SEQUENCE [LARGE SCALE GENOMIC DNA]</scope>
    <source>
        <strain evidence="1 2">871</strain>
    </source>
</reference>
<dbReference type="HOGENOM" id="CLU_3273256_0_0_4"/>
<dbReference type="Proteomes" id="UP000003019">
    <property type="component" value="Unassembled WGS sequence"/>
</dbReference>
<name>G4CH69_9NEIS</name>
<keyword evidence="2" id="KW-1185">Reference proteome</keyword>
<organism evidence="1 2">
    <name type="scientific">Neisseria shayeganii 871</name>
    <dbReference type="NCBI Taxonomy" id="1032488"/>
    <lineage>
        <taxon>Bacteria</taxon>
        <taxon>Pseudomonadati</taxon>
        <taxon>Pseudomonadota</taxon>
        <taxon>Betaproteobacteria</taxon>
        <taxon>Neisseriales</taxon>
        <taxon>Neisseriaceae</taxon>
        <taxon>Neisseria</taxon>
    </lineage>
</organism>
<gene>
    <name evidence="1" type="ORF">HMPREF9371_0958</name>
</gene>
<comment type="caution">
    <text evidence="1">The sequence shown here is derived from an EMBL/GenBank/DDBJ whole genome shotgun (WGS) entry which is preliminary data.</text>
</comment>